<evidence type="ECO:0000313" key="3">
    <source>
        <dbReference type="EMBL" id="KAK4415858.1"/>
    </source>
</evidence>
<keyword evidence="4" id="KW-1185">Reference proteome</keyword>
<feature type="region of interest" description="Disordered" evidence="1">
    <location>
        <begin position="239"/>
        <end position="262"/>
    </location>
</feature>
<dbReference type="InterPro" id="IPR040256">
    <property type="entry name" value="At4g02000-like"/>
</dbReference>
<dbReference type="AlphaFoldDB" id="A0AAE1XQV3"/>
<feature type="compositionally biased region" description="Polar residues" evidence="1">
    <location>
        <begin position="248"/>
        <end position="262"/>
    </location>
</feature>
<organism evidence="3 4">
    <name type="scientific">Sesamum alatum</name>
    <dbReference type="NCBI Taxonomy" id="300844"/>
    <lineage>
        <taxon>Eukaryota</taxon>
        <taxon>Viridiplantae</taxon>
        <taxon>Streptophyta</taxon>
        <taxon>Embryophyta</taxon>
        <taxon>Tracheophyta</taxon>
        <taxon>Spermatophyta</taxon>
        <taxon>Magnoliopsida</taxon>
        <taxon>eudicotyledons</taxon>
        <taxon>Gunneridae</taxon>
        <taxon>Pentapetalae</taxon>
        <taxon>asterids</taxon>
        <taxon>lamiids</taxon>
        <taxon>Lamiales</taxon>
        <taxon>Pedaliaceae</taxon>
        <taxon>Sesamum</taxon>
    </lineage>
</organism>
<dbReference type="PANTHER" id="PTHR31286:SF153">
    <property type="entry name" value="DUF4283 DOMAIN PROTEIN"/>
    <property type="match status" value="1"/>
</dbReference>
<dbReference type="InterPro" id="IPR025836">
    <property type="entry name" value="Zn_knuckle_CX2CX4HX4C"/>
</dbReference>
<reference evidence="3" key="2">
    <citation type="journal article" date="2024" name="Plant">
        <title>Genomic evolution and insights into agronomic trait innovations of Sesamum species.</title>
        <authorList>
            <person name="Miao H."/>
            <person name="Wang L."/>
            <person name="Qu L."/>
            <person name="Liu H."/>
            <person name="Sun Y."/>
            <person name="Le M."/>
            <person name="Wang Q."/>
            <person name="Wei S."/>
            <person name="Zheng Y."/>
            <person name="Lin W."/>
            <person name="Duan Y."/>
            <person name="Cao H."/>
            <person name="Xiong S."/>
            <person name="Wang X."/>
            <person name="Wei L."/>
            <person name="Li C."/>
            <person name="Ma Q."/>
            <person name="Ju M."/>
            <person name="Zhao R."/>
            <person name="Li G."/>
            <person name="Mu C."/>
            <person name="Tian Q."/>
            <person name="Mei H."/>
            <person name="Zhang T."/>
            <person name="Gao T."/>
            <person name="Zhang H."/>
        </authorList>
    </citation>
    <scope>NUCLEOTIDE SEQUENCE</scope>
    <source>
        <strain evidence="3">3651</strain>
    </source>
</reference>
<dbReference type="PANTHER" id="PTHR31286">
    <property type="entry name" value="GLYCINE-RICH CELL WALL STRUCTURAL PROTEIN 1.8-LIKE"/>
    <property type="match status" value="1"/>
</dbReference>
<dbReference type="Proteomes" id="UP001293254">
    <property type="component" value="Unassembled WGS sequence"/>
</dbReference>
<evidence type="ECO:0000259" key="2">
    <source>
        <dbReference type="Pfam" id="PF14392"/>
    </source>
</evidence>
<proteinExistence type="predicted"/>
<dbReference type="Pfam" id="PF14392">
    <property type="entry name" value="zf-CCHC_4"/>
    <property type="match status" value="1"/>
</dbReference>
<accession>A0AAE1XQV3</accession>
<comment type="caution">
    <text evidence="3">The sequence shown here is derived from an EMBL/GenBank/DDBJ whole genome shotgun (WGS) entry which is preliminary data.</text>
</comment>
<sequence>MRRALRFTEEEGRGIIFDGLWRADSGGNNLFLVGRLLSQRAHNFDGLCSSIKSIVQPVRGMEFKQLLGERLLMRFFHTLDRQQTLEGCLWIFEKNILIMNTVGADENSMNVNLNWCDFYVHIHELPLNWMNLGIAIHIGNKLGVFRDMEMDDTGHAWRISLHIMAEINVNKPLKRAFKIRTSIGDKPLVHFTYERLPNFCNLCGRLGHIATYCEERFSDGFVDPISDLSYGPWLRVPLPTRGRPPNSTPSQADVRQQSNDLQ</sequence>
<protein>
    <recommendedName>
        <fullName evidence="2">Zinc knuckle CX2CX4HX4C domain-containing protein</fullName>
    </recommendedName>
</protein>
<feature type="domain" description="Zinc knuckle CX2CX4HX4C" evidence="2">
    <location>
        <begin position="168"/>
        <end position="214"/>
    </location>
</feature>
<evidence type="ECO:0000256" key="1">
    <source>
        <dbReference type="SAM" id="MobiDB-lite"/>
    </source>
</evidence>
<gene>
    <name evidence="3" type="ORF">Salat_2693200</name>
</gene>
<name>A0AAE1XQV3_9LAMI</name>
<dbReference type="EMBL" id="JACGWO010000011">
    <property type="protein sequence ID" value="KAK4415858.1"/>
    <property type="molecule type" value="Genomic_DNA"/>
</dbReference>
<evidence type="ECO:0000313" key="4">
    <source>
        <dbReference type="Proteomes" id="UP001293254"/>
    </source>
</evidence>
<reference evidence="3" key="1">
    <citation type="submission" date="2020-06" db="EMBL/GenBank/DDBJ databases">
        <authorList>
            <person name="Li T."/>
            <person name="Hu X."/>
            <person name="Zhang T."/>
            <person name="Song X."/>
            <person name="Zhang H."/>
            <person name="Dai N."/>
            <person name="Sheng W."/>
            <person name="Hou X."/>
            <person name="Wei L."/>
        </authorList>
    </citation>
    <scope>NUCLEOTIDE SEQUENCE</scope>
    <source>
        <strain evidence="3">3651</strain>
        <tissue evidence="3">Leaf</tissue>
    </source>
</reference>